<name>A0A2M8P9Z1_9CHLR</name>
<dbReference type="AlphaFoldDB" id="A0A2M8P9Z1"/>
<evidence type="ECO:0000313" key="6">
    <source>
        <dbReference type="Proteomes" id="UP000229681"/>
    </source>
</evidence>
<dbReference type="PROSITE" id="PS50206">
    <property type="entry name" value="RHODANESE_3"/>
    <property type="match status" value="2"/>
</dbReference>
<proteinExistence type="predicted"/>
<dbReference type="SUPFAM" id="SSF52821">
    <property type="entry name" value="Rhodanese/Cell cycle control phosphatase"/>
    <property type="match status" value="2"/>
</dbReference>
<comment type="caution">
    <text evidence="5">The sequence shown here is derived from an EMBL/GenBank/DDBJ whole genome shotgun (WGS) entry which is preliminary data.</text>
</comment>
<dbReference type="GO" id="GO:0004792">
    <property type="term" value="F:thiosulfate-cyanide sulfurtransferase activity"/>
    <property type="evidence" value="ECO:0007669"/>
    <property type="project" value="UniProtKB-EC"/>
</dbReference>
<dbReference type="EMBL" id="PGTM01000435">
    <property type="protein sequence ID" value="PJF34368.1"/>
    <property type="molecule type" value="Genomic_DNA"/>
</dbReference>
<evidence type="ECO:0000256" key="2">
    <source>
        <dbReference type="ARBA" id="ARBA00022737"/>
    </source>
</evidence>
<comment type="catalytic activity">
    <reaction evidence="3">
        <text>thiosulfate + hydrogen cyanide = thiocyanate + sulfite + 2 H(+)</text>
        <dbReference type="Rhea" id="RHEA:16881"/>
        <dbReference type="ChEBI" id="CHEBI:15378"/>
        <dbReference type="ChEBI" id="CHEBI:17359"/>
        <dbReference type="ChEBI" id="CHEBI:18022"/>
        <dbReference type="ChEBI" id="CHEBI:18407"/>
        <dbReference type="ChEBI" id="CHEBI:33542"/>
        <dbReference type="EC" id="2.8.1.1"/>
    </reaction>
</comment>
<dbReference type="EC" id="2.8.1.1" evidence="1"/>
<sequence>ISHIPKAAFIDWVHEITDPADPRHARIAPPERFAAAMQRAGIGDQTFVVAYDDADGMFAARLWWALNYYGHPQVAVLDGGWQKWIAEGRPTSSERPSFVPTVFTPRPDPKWYRDGTQVFAALHTPIRLVDMRSAEEFRGEASRAARKGHIPSAVNQPRRELLSEDGTLLPPEALRQKFAALGITEQTPEVIFYCNAGVSASFGLLALRVAGIQTPAAVYDGSWKDWGNDPEKPIA</sequence>
<dbReference type="Gene3D" id="3.40.250.10">
    <property type="entry name" value="Rhodanese-like domain"/>
    <property type="match status" value="2"/>
</dbReference>
<evidence type="ECO:0000259" key="4">
    <source>
        <dbReference type="PROSITE" id="PS50206"/>
    </source>
</evidence>
<dbReference type="CDD" id="cd01448">
    <property type="entry name" value="TST_Repeat_1"/>
    <property type="match status" value="1"/>
</dbReference>
<feature type="domain" description="Rhodanese" evidence="4">
    <location>
        <begin position="122"/>
        <end position="235"/>
    </location>
</feature>
<organism evidence="5 6">
    <name type="scientific">Candidatus Thermofonsia Clade 1 bacterium</name>
    <dbReference type="NCBI Taxonomy" id="2364210"/>
    <lineage>
        <taxon>Bacteria</taxon>
        <taxon>Bacillati</taxon>
        <taxon>Chloroflexota</taxon>
        <taxon>Candidatus Thermofontia</taxon>
        <taxon>Candidatus Thermofonsia Clade 1</taxon>
    </lineage>
</organism>
<feature type="domain" description="Rhodanese" evidence="4">
    <location>
        <begin position="1"/>
        <end position="93"/>
    </location>
</feature>
<dbReference type="InterPro" id="IPR051126">
    <property type="entry name" value="Thiosulfate_sulfurtransferase"/>
</dbReference>
<dbReference type="Pfam" id="PF00581">
    <property type="entry name" value="Rhodanese"/>
    <property type="match status" value="2"/>
</dbReference>
<dbReference type="SMART" id="SM00450">
    <property type="entry name" value="RHOD"/>
    <property type="match status" value="2"/>
</dbReference>
<dbReference type="PANTHER" id="PTHR43855:SF1">
    <property type="entry name" value="THIOSULFATE SULFURTRANSFERASE"/>
    <property type="match status" value="1"/>
</dbReference>
<keyword evidence="5" id="KW-0808">Transferase</keyword>
<gene>
    <name evidence="5" type="ORF">CUN49_16020</name>
</gene>
<reference evidence="5 6" key="1">
    <citation type="submission" date="2017-11" db="EMBL/GenBank/DDBJ databases">
        <title>Evolution of Phototrophy in the Chloroflexi Phylum Driven by Horizontal Gene Transfer.</title>
        <authorList>
            <person name="Ward L.M."/>
            <person name="Hemp J."/>
            <person name="Shih P.M."/>
            <person name="Mcglynn S.E."/>
            <person name="Fischer W."/>
        </authorList>
    </citation>
    <scope>NUCLEOTIDE SEQUENCE [LARGE SCALE GENOMIC DNA]</scope>
    <source>
        <strain evidence="5">JP3_13</strain>
    </source>
</reference>
<feature type="non-terminal residue" evidence="5">
    <location>
        <position position="1"/>
    </location>
</feature>
<dbReference type="InterPro" id="IPR036873">
    <property type="entry name" value="Rhodanese-like_dom_sf"/>
</dbReference>
<dbReference type="PANTHER" id="PTHR43855">
    <property type="entry name" value="THIOSULFATE SULFURTRANSFERASE"/>
    <property type="match status" value="1"/>
</dbReference>
<keyword evidence="2" id="KW-0677">Repeat</keyword>
<dbReference type="InterPro" id="IPR001763">
    <property type="entry name" value="Rhodanese-like_dom"/>
</dbReference>
<protein>
    <recommendedName>
        <fullName evidence="1">thiosulfate sulfurtransferase</fullName>
        <ecNumber evidence="1">2.8.1.1</ecNumber>
    </recommendedName>
</protein>
<accession>A0A2M8P9Z1</accession>
<evidence type="ECO:0000313" key="5">
    <source>
        <dbReference type="EMBL" id="PJF34368.1"/>
    </source>
</evidence>
<dbReference type="Proteomes" id="UP000229681">
    <property type="component" value="Unassembled WGS sequence"/>
</dbReference>
<dbReference type="CDD" id="cd01449">
    <property type="entry name" value="TST_Repeat_2"/>
    <property type="match status" value="1"/>
</dbReference>
<evidence type="ECO:0000256" key="1">
    <source>
        <dbReference type="ARBA" id="ARBA00012245"/>
    </source>
</evidence>
<evidence type="ECO:0000256" key="3">
    <source>
        <dbReference type="ARBA" id="ARBA00047549"/>
    </source>
</evidence>